<dbReference type="Pfam" id="PF01934">
    <property type="entry name" value="HepT-like"/>
    <property type="match status" value="1"/>
</dbReference>
<accession>A0ABP8WYZ5</accession>
<dbReference type="RefSeq" id="WP_253876000.1">
    <property type="nucleotide sequence ID" value="NZ_BAABHM010000010.1"/>
</dbReference>
<dbReference type="PANTHER" id="PTHR34139:SF1">
    <property type="entry name" value="RNASE MJ1380-RELATED"/>
    <property type="match status" value="1"/>
</dbReference>
<name>A0ABP8WYZ5_9MICO</name>
<keyword evidence="3" id="KW-0540">Nuclease</keyword>
<evidence type="ECO:0000256" key="3">
    <source>
        <dbReference type="ARBA" id="ARBA00022722"/>
    </source>
</evidence>
<keyword evidence="4" id="KW-0547">Nucleotide-binding</keyword>
<dbReference type="EMBL" id="BAABHM010000010">
    <property type="protein sequence ID" value="GAA4697920.1"/>
    <property type="molecule type" value="Genomic_DNA"/>
</dbReference>
<evidence type="ECO:0000256" key="4">
    <source>
        <dbReference type="ARBA" id="ARBA00022741"/>
    </source>
</evidence>
<evidence type="ECO:0000256" key="6">
    <source>
        <dbReference type="SAM" id="MobiDB-lite"/>
    </source>
</evidence>
<evidence type="ECO:0000313" key="7">
    <source>
        <dbReference type="EMBL" id="GAA4697920.1"/>
    </source>
</evidence>
<evidence type="ECO:0000256" key="1">
    <source>
        <dbReference type="ARBA" id="ARBA00022553"/>
    </source>
</evidence>
<evidence type="ECO:0000313" key="8">
    <source>
        <dbReference type="Proteomes" id="UP001500843"/>
    </source>
</evidence>
<evidence type="ECO:0008006" key="9">
    <source>
        <dbReference type="Google" id="ProtNLM"/>
    </source>
</evidence>
<keyword evidence="1" id="KW-0597">Phosphoprotein</keyword>
<gene>
    <name evidence="7" type="ORF">GCM10023198_17730</name>
</gene>
<keyword evidence="8" id="KW-1185">Reference proteome</keyword>
<evidence type="ECO:0000256" key="5">
    <source>
        <dbReference type="ARBA" id="ARBA00022801"/>
    </source>
</evidence>
<feature type="region of interest" description="Disordered" evidence="6">
    <location>
        <begin position="1"/>
        <end position="40"/>
    </location>
</feature>
<dbReference type="PANTHER" id="PTHR34139">
    <property type="entry name" value="UPF0331 PROTEIN MJ0127"/>
    <property type="match status" value="1"/>
</dbReference>
<comment type="caution">
    <text evidence="7">The sequence shown here is derived from an EMBL/GenBank/DDBJ whole genome shotgun (WGS) entry which is preliminary data.</text>
</comment>
<evidence type="ECO:0000256" key="2">
    <source>
        <dbReference type="ARBA" id="ARBA00022649"/>
    </source>
</evidence>
<organism evidence="7 8">
    <name type="scientific">Promicromonospora umidemergens</name>
    <dbReference type="NCBI Taxonomy" id="629679"/>
    <lineage>
        <taxon>Bacteria</taxon>
        <taxon>Bacillati</taxon>
        <taxon>Actinomycetota</taxon>
        <taxon>Actinomycetes</taxon>
        <taxon>Micrococcales</taxon>
        <taxon>Promicromonosporaceae</taxon>
        <taxon>Promicromonospora</taxon>
    </lineage>
</organism>
<dbReference type="InterPro" id="IPR051813">
    <property type="entry name" value="HepT_RNase_toxin"/>
</dbReference>
<feature type="compositionally biased region" description="Basic and acidic residues" evidence="6">
    <location>
        <begin position="28"/>
        <end position="40"/>
    </location>
</feature>
<protein>
    <recommendedName>
        <fullName evidence="9">DUF86 domain-containing protein</fullName>
    </recommendedName>
</protein>
<keyword evidence="2" id="KW-1277">Toxin-antitoxin system</keyword>
<keyword evidence="5" id="KW-0378">Hydrolase</keyword>
<dbReference type="InterPro" id="IPR008201">
    <property type="entry name" value="HepT-like"/>
</dbReference>
<sequence length="161" mass="17632">MTGTSDDGPPRFERVVRPPSGAGSKAGGADHTRRPYDPEQTRRRLGDLARFAAQSAEIVAAGHAAFHSERAWMTRAAATYLIIEVATVCEKLHGRVRDHFSEVPWRRIAGMRNIAAHAYDEVNDEVVWDVLAVFVPQLARDLSLPARPGDQVVLPPGLDTA</sequence>
<proteinExistence type="predicted"/>
<reference evidence="8" key="1">
    <citation type="journal article" date="2019" name="Int. J. Syst. Evol. Microbiol.">
        <title>The Global Catalogue of Microorganisms (GCM) 10K type strain sequencing project: providing services to taxonomists for standard genome sequencing and annotation.</title>
        <authorList>
            <consortium name="The Broad Institute Genomics Platform"/>
            <consortium name="The Broad Institute Genome Sequencing Center for Infectious Disease"/>
            <person name="Wu L."/>
            <person name="Ma J."/>
        </authorList>
    </citation>
    <scope>NUCLEOTIDE SEQUENCE [LARGE SCALE GENOMIC DNA]</scope>
    <source>
        <strain evidence="8">JCM 17975</strain>
    </source>
</reference>
<dbReference type="Proteomes" id="UP001500843">
    <property type="component" value="Unassembled WGS sequence"/>
</dbReference>